<accession>A0A0C9XV43</accession>
<dbReference type="EMBL" id="KN838559">
    <property type="protein sequence ID" value="KIK05454.1"/>
    <property type="molecule type" value="Genomic_DNA"/>
</dbReference>
<evidence type="ECO:0000256" key="1">
    <source>
        <dbReference type="SAM" id="MobiDB-lite"/>
    </source>
</evidence>
<dbReference type="STRING" id="1095629.A0A0C9XV43"/>
<evidence type="ECO:0000313" key="2">
    <source>
        <dbReference type="EMBL" id="KIK05454.1"/>
    </source>
</evidence>
<feature type="region of interest" description="Disordered" evidence="1">
    <location>
        <begin position="1"/>
        <end position="48"/>
    </location>
</feature>
<dbReference type="Proteomes" id="UP000054477">
    <property type="component" value="Unassembled WGS sequence"/>
</dbReference>
<protein>
    <recommendedName>
        <fullName evidence="4">SAP domain-containing protein</fullName>
    </recommendedName>
</protein>
<feature type="compositionally biased region" description="Basic and acidic residues" evidence="1">
    <location>
        <begin position="187"/>
        <end position="199"/>
    </location>
</feature>
<evidence type="ECO:0000313" key="3">
    <source>
        <dbReference type="Proteomes" id="UP000054477"/>
    </source>
</evidence>
<dbReference type="HOGENOM" id="CLU_036103_0_0_1"/>
<proteinExistence type="predicted"/>
<reference evidence="2 3" key="1">
    <citation type="submission" date="2014-04" db="EMBL/GenBank/DDBJ databases">
        <authorList>
            <consortium name="DOE Joint Genome Institute"/>
            <person name="Kuo A."/>
            <person name="Kohler A."/>
            <person name="Nagy L.G."/>
            <person name="Floudas D."/>
            <person name="Copeland A."/>
            <person name="Barry K.W."/>
            <person name="Cichocki N."/>
            <person name="Veneault-Fourrey C."/>
            <person name="LaButti K."/>
            <person name="Lindquist E.A."/>
            <person name="Lipzen A."/>
            <person name="Lundell T."/>
            <person name="Morin E."/>
            <person name="Murat C."/>
            <person name="Sun H."/>
            <person name="Tunlid A."/>
            <person name="Henrissat B."/>
            <person name="Grigoriev I.V."/>
            <person name="Hibbett D.S."/>
            <person name="Martin F."/>
            <person name="Nordberg H.P."/>
            <person name="Cantor M.N."/>
            <person name="Hua S.X."/>
        </authorList>
    </citation>
    <scope>NUCLEOTIDE SEQUENCE [LARGE SCALE GENOMIC DNA]</scope>
    <source>
        <strain evidence="2 3">LaAM-08-1</strain>
    </source>
</reference>
<dbReference type="OrthoDB" id="3210866at2759"/>
<sequence length="486" mass="54402">MALESDTHQPPPPPSPLPSLSQSRPAAANEDMLPIESDTAPTDVDAPTALREDVDAPTAPMDVDSPPGLPFPGRRVNNEWEVAYLKIDHLTHSQLKDLCREYHRNITGNKVMLQNNLKIFSGDKKLWDEILPGARKSHRGKCSGKSAERSTTDGITKKRTATKTSTMRRERIILGGEENSKRQHQLPTERSKDRRSVKEKERIVEWAKAFSAANGYVPIEKRTDCPATGETSTAPSVLPMGEYGRILDHVQRTEATLAAISNVLDLSCAPSSFPPPSLNSDTTPPTSTTPSCVAVLSPATIPSPDNLFVQIRVSAIPDPPNVSYHKDIDKLGRIWDDTTPSWSPQEAPFSIPVPFSTSNEKIAVALIYWPQIYMKGRAKHWDHAKKLWSEWKFVMERYRLSTPADFWSEFSDHTGKRLPFSQISKLLRMQRKQEDEQLVTQAQFELGEQFLSTFSYRLGGQRGIPMQRPHAIATARNSNAKASRYC</sequence>
<name>A0A0C9XV43_9AGAR</name>
<keyword evidence="3" id="KW-1185">Reference proteome</keyword>
<gene>
    <name evidence="2" type="ORF">K443DRAFT_675018</name>
</gene>
<reference evidence="3" key="2">
    <citation type="submission" date="2015-01" db="EMBL/GenBank/DDBJ databases">
        <title>Evolutionary Origins and Diversification of the Mycorrhizal Mutualists.</title>
        <authorList>
            <consortium name="DOE Joint Genome Institute"/>
            <consortium name="Mycorrhizal Genomics Consortium"/>
            <person name="Kohler A."/>
            <person name="Kuo A."/>
            <person name="Nagy L.G."/>
            <person name="Floudas D."/>
            <person name="Copeland A."/>
            <person name="Barry K.W."/>
            <person name="Cichocki N."/>
            <person name="Veneault-Fourrey C."/>
            <person name="LaButti K."/>
            <person name="Lindquist E.A."/>
            <person name="Lipzen A."/>
            <person name="Lundell T."/>
            <person name="Morin E."/>
            <person name="Murat C."/>
            <person name="Riley R."/>
            <person name="Ohm R."/>
            <person name="Sun H."/>
            <person name="Tunlid A."/>
            <person name="Henrissat B."/>
            <person name="Grigoriev I.V."/>
            <person name="Hibbett D.S."/>
            <person name="Martin F."/>
        </authorList>
    </citation>
    <scope>NUCLEOTIDE SEQUENCE [LARGE SCALE GENOMIC DNA]</scope>
    <source>
        <strain evidence="3">LaAM-08-1</strain>
    </source>
</reference>
<organism evidence="2 3">
    <name type="scientific">Laccaria amethystina LaAM-08-1</name>
    <dbReference type="NCBI Taxonomy" id="1095629"/>
    <lineage>
        <taxon>Eukaryota</taxon>
        <taxon>Fungi</taxon>
        <taxon>Dikarya</taxon>
        <taxon>Basidiomycota</taxon>
        <taxon>Agaricomycotina</taxon>
        <taxon>Agaricomycetes</taxon>
        <taxon>Agaricomycetidae</taxon>
        <taxon>Agaricales</taxon>
        <taxon>Agaricineae</taxon>
        <taxon>Hydnangiaceae</taxon>
        <taxon>Laccaria</taxon>
    </lineage>
</organism>
<evidence type="ECO:0008006" key="4">
    <source>
        <dbReference type="Google" id="ProtNLM"/>
    </source>
</evidence>
<dbReference type="AlphaFoldDB" id="A0A0C9XV43"/>
<feature type="region of interest" description="Disordered" evidence="1">
    <location>
        <begin position="135"/>
        <end position="199"/>
    </location>
</feature>